<accession>A0A3D9QW32</accession>
<reference evidence="2 3" key="1">
    <citation type="submission" date="2018-08" db="EMBL/GenBank/DDBJ databases">
        <title>Genomic Encyclopedia of Type Strains, Phase III (KMG-III): the genomes of soil and plant-associated and newly described type strains.</title>
        <authorList>
            <person name="Whitman W."/>
        </authorList>
    </citation>
    <scope>NUCLEOTIDE SEQUENCE [LARGE SCALE GENOMIC DNA]</scope>
    <source>
        <strain evidence="2 3">CGMCC 1.10966</strain>
    </source>
</reference>
<sequence>MNGVNVHTNETKEPARMQFPMPKTMRTVTAILAGVIGLSVWTALPSNGAAVPHLDTIRVGIFLDTSKYKLNTAAASFSSAAALQVGLRLPSGVIPMFETASGEMIRFTMDDYKPMLLETTNYQTALALIKRLKAMGGSGMMTASSDPRGKVYQILEGSYGTAAEAKSAADRWLKDATVASYAGKSSNASLIGPLHLETGMTYASKSDAVKAAGALSASGAEAYAALKQTGSAAAVYTVLIGAESDQTALSKAKAGALQANPALALRVTDAASIYSLIRDDYTTAESASKPPVALYSVPAAGAKLWVSTTGATGIKLTERYNRSYRGSFEVSGLNNKLAVINELPFEQYVYAVVGAEMPASWPAEALKSQAIAARTYALYQGFGFQIAHVVDTTLSQAYGGIGSEKPTTIAAVDATNGEVAMYNGKLIETVFSSSAGGVTADSKEIWGSDVAYLKSVTSPDEVSEKGLYKWYRIVTPDGSVGYMREDLLDTTDQFSASGQPLLRVKSDGSKVRPIPLIQDDVPIVDSVNSGSLVVQLDKVTQSNEMSWVRGTYSADTLLGFTQGKLQKAISGKISTLEVSQRGPSGRPTEIMVNGQKLQVKNPDGFRSAFGGLPSTLFTIDETARVTMSGADDSVRNLPADGGSVYIQGGDGSARELKEPNYFILSGDGQVRAATKEPGFRFEGGGNGHGVGLSQYGARGLAELGYDYKYIMQYYYKDVQIVKE</sequence>
<dbReference type="EMBL" id="QTTN01000034">
    <property type="protein sequence ID" value="REE69473.1"/>
    <property type="molecule type" value="Genomic_DNA"/>
</dbReference>
<dbReference type="InterPro" id="IPR051922">
    <property type="entry name" value="Bact_Sporulation_Assoc"/>
</dbReference>
<dbReference type="Proteomes" id="UP000256304">
    <property type="component" value="Unassembled WGS sequence"/>
</dbReference>
<dbReference type="InterPro" id="IPR013486">
    <property type="entry name" value="SpoIID/LytB"/>
</dbReference>
<dbReference type="GO" id="GO:0030435">
    <property type="term" value="P:sporulation resulting in formation of a cellular spore"/>
    <property type="evidence" value="ECO:0007669"/>
    <property type="project" value="InterPro"/>
</dbReference>
<name>A0A3D9QW32_9BACL</name>
<dbReference type="AlphaFoldDB" id="A0A3D9QW32"/>
<dbReference type="PANTHER" id="PTHR30032">
    <property type="entry name" value="N-ACETYLMURAMOYL-L-ALANINE AMIDASE-RELATED"/>
    <property type="match status" value="1"/>
</dbReference>
<comment type="caution">
    <text evidence="2">The sequence shown here is derived from an EMBL/GenBank/DDBJ whole genome shotgun (WGS) entry which is preliminary data.</text>
</comment>
<evidence type="ECO:0000313" key="2">
    <source>
        <dbReference type="EMBL" id="REE69473.1"/>
    </source>
</evidence>
<dbReference type="GO" id="GO:0030288">
    <property type="term" value="C:outer membrane-bounded periplasmic space"/>
    <property type="evidence" value="ECO:0007669"/>
    <property type="project" value="TreeGrafter"/>
</dbReference>
<protein>
    <submittedName>
        <fullName evidence="2">Stage II sporulation protein D</fullName>
    </submittedName>
</protein>
<evidence type="ECO:0000313" key="3">
    <source>
        <dbReference type="Proteomes" id="UP000256304"/>
    </source>
</evidence>
<keyword evidence="3" id="KW-1185">Reference proteome</keyword>
<dbReference type="NCBIfam" id="TIGR02669">
    <property type="entry name" value="SpoIID_LytB"/>
    <property type="match status" value="1"/>
</dbReference>
<dbReference type="PANTHER" id="PTHR30032:SF4">
    <property type="entry name" value="AMIDASE ENHANCER"/>
    <property type="match status" value="1"/>
</dbReference>
<dbReference type="Pfam" id="PF08486">
    <property type="entry name" value="SpoIID"/>
    <property type="match status" value="1"/>
</dbReference>
<gene>
    <name evidence="2" type="ORF">A8990_1344</name>
</gene>
<dbReference type="InterPro" id="IPR013693">
    <property type="entry name" value="SpoIID/LytB_N"/>
</dbReference>
<feature type="domain" description="Sporulation stage II protein D amidase enhancer LytB N-terminal" evidence="1">
    <location>
        <begin position="334"/>
        <end position="422"/>
    </location>
</feature>
<proteinExistence type="predicted"/>
<evidence type="ECO:0000259" key="1">
    <source>
        <dbReference type="Pfam" id="PF08486"/>
    </source>
</evidence>
<organism evidence="2 3">
    <name type="scientific">Paenibacillus taihuensis</name>
    <dbReference type="NCBI Taxonomy" id="1156355"/>
    <lineage>
        <taxon>Bacteria</taxon>
        <taxon>Bacillati</taxon>
        <taxon>Bacillota</taxon>
        <taxon>Bacilli</taxon>
        <taxon>Bacillales</taxon>
        <taxon>Paenibacillaceae</taxon>
        <taxon>Paenibacillus</taxon>
    </lineage>
</organism>
<dbReference type="RefSeq" id="WP_245996160.1">
    <property type="nucleotide sequence ID" value="NZ_QTTN01000034.1"/>
</dbReference>